<organism evidence="1">
    <name type="scientific">Daucus carota subsp. sativus</name>
    <name type="common">Carrot</name>
    <dbReference type="NCBI Taxonomy" id="79200"/>
    <lineage>
        <taxon>Eukaryota</taxon>
        <taxon>Viridiplantae</taxon>
        <taxon>Streptophyta</taxon>
        <taxon>Embryophyta</taxon>
        <taxon>Tracheophyta</taxon>
        <taxon>Spermatophyta</taxon>
        <taxon>Magnoliopsida</taxon>
        <taxon>eudicotyledons</taxon>
        <taxon>Gunneridae</taxon>
        <taxon>Pentapetalae</taxon>
        <taxon>asterids</taxon>
        <taxon>campanulids</taxon>
        <taxon>Apiales</taxon>
        <taxon>Apiaceae</taxon>
        <taxon>Apioideae</taxon>
        <taxon>Scandiceae</taxon>
        <taxon>Daucinae</taxon>
        <taxon>Daucus</taxon>
        <taxon>Daucus sect. Daucus</taxon>
    </lineage>
</organism>
<evidence type="ECO:0000313" key="2">
    <source>
        <dbReference type="EMBL" id="WOH01864.1"/>
    </source>
</evidence>
<dbReference type="Proteomes" id="UP000077755">
    <property type="component" value="Chromosome 5"/>
</dbReference>
<proteinExistence type="predicted"/>
<reference evidence="1" key="1">
    <citation type="journal article" date="2016" name="Nat. Genet.">
        <title>A high-quality carrot genome assembly provides new insights into carotenoid accumulation and asterid genome evolution.</title>
        <authorList>
            <person name="Iorizzo M."/>
            <person name="Ellison S."/>
            <person name="Senalik D."/>
            <person name="Zeng P."/>
            <person name="Satapoomin P."/>
            <person name="Huang J."/>
            <person name="Bowman M."/>
            <person name="Iovene M."/>
            <person name="Sanseverino W."/>
            <person name="Cavagnaro P."/>
            <person name="Yildiz M."/>
            <person name="Macko-Podgorni A."/>
            <person name="Moranska E."/>
            <person name="Grzebelus E."/>
            <person name="Grzebelus D."/>
            <person name="Ashrafi H."/>
            <person name="Zheng Z."/>
            <person name="Cheng S."/>
            <person name="Spooner D."/>
            <person name="Van Deynze A."/>
            <person name="Simon P."/>
        </authorList>
    </citation>
    <scope>NUCLEOTIDE SEQUENCE [LARGE SCALE GENOMIC DNA]</scope>
    <source>
        <tissue evidence="1">Leaf</tissue>
    </source>
</reference>
<reference evidence="2" key="2">
    <citation type="submission" date="2022-03" db="EMBL/GenBank/DDBJ databases">
        <title>Draft title - Genomic analysis of global carrot germplasm unveils the trajectory of domestication and the origin of high carotenoid orange carrot.</title>
        <authorList>
            <person name="Iorizzo M."/>
            <person name="Ellison S."/>
            <person name="Senalik D."/>
            <person name="Macko-Podgorni A."/>
            <person name="Grzebelus D."/>
            <person name="Bostan H."/>
            <person name="Rolling W."/>
            <person name="Curaba J."/>
            <person name="Simon P."/>
        </authorList>
    </citation>
    <scope>NUCLEOTIDE SEQUENCE</scope>
    <source>
        <tissue evidence="2">Leaf</tissue>
    </source>
</reference>
<protein>
    <submittedName>
        <fullName evidence="1">Uncharacterized protein</fullName>
    </submittedName>
</protein>
<gene>
    <name evidence="1" type="ORF">DCAR_018570</name>
    <name evidence="2" type="ORF">DCAR_0521250</name>
</gene>
<evidence type="ECO:0000313" key="3">
    <source>
        <dbReference type="Proteomes" id="UP000077755"/>
    </source>
</evidence>
<keyword evidence="3" id="KW-1185">Reference proteome</keyword>
<dbReference type="AlphaFoldDB" id="A0A164Z4S9"/>
<accession>A0A164Z4S9</accession>
<evidence type="ECO:0000313" key="1">
    <source>
        <dbReference type="EMBL" id="KZM95328.1"/>
    </source>
</evidence>
<name>A0A164Z4S9_DAUCS</name>
<dbReference type="EMBL" id="CP093347">
    <property type="protein sequence ID" value="WOH01864.1"/>
    <property type="molecule type" value="Genomic_DNA"/>
</dbReference>
<sequence>MAGSVDDMGSPPDSWEVADMDAIMARLMLKNRDSIASSKSLELRDVASASALGSSVPPIASEDLVNSVDQFLHEAI</sequence>
<dbReference type="Gramene" id="KZM95328">
    <property type="protein sequence ID" value="KZM95328"/>
    <property type="gene ID" value="DCAR_018570"/>
</dbReference>
<dbReference type="EMBL" id="LNRQ01000005">
    <property type="protein sequence ID" value="KZM95328.1"/>
    <property type="molecule type" value="Genomic_DNA"/>
</dbReference>